<gene>
    <name evidence="2" type="ORF">Deia_00460</name>
</gene>
<proteinExistence type="predicted"/>
<evidence type="ECO:0000313" key="2">
    <source>
        <dbReference type="EMBL" id="QED23260.1"/>
    </source>
</evidence>
<name>A0A5B8XDE0_9RICK</name>
<accession>A0A5B8XDE0</accession>
<evidence type="ECO:0000256" key="1">
    <source>
        <dbReference type="SAM" id="MobiDB-lite"/>
    </source>
</evidence>
<keyword evidence="3" id="KW-1185">Reference proteome</keyword>
<feature type="compositionally biased region" description="Polar residues" evidence="1">
    <location>
        <begin position="8"/>
        <end position="23"/>
    </location>
</feature>
<dbReference type="EMBL" id="CP029077">
    <property type="protein sequence ID" value="QED23260.1"/>
    <property type="molecule type" value="Genomic_DNA"/>
</dbReference>
<feature type="region of interest" description="Disordered" evidence="1">
    <location>
        <begin position="1"/>
        <end position="23"/>
    </location>
</feature>
<sequence length="363" mass="41641">MKNKHTLRQSGSSNYATNQRNTSKIGEGNEAFLKKIDKQKKDEISKRLNLLKDIPCDKEQAETILAVANLFNIASTSSNMPNLQIKSLKDAVIFMMVIFATVGCGVKAEGVRDDHRFQHAVDMIAQQDPQLAEQFSHCVTSIDDKSNGCTFDFGIENIMKACSGEYVIEITQDECWDGVRFGIRRNVVRNIVCSVDNKTLHIYPDNIKELNYYDRLYAVLIHELKHFQQSWKEYGCEENILHGERSQFSDEKIINDCFNTLDHRLQSRLIDNLEKKYPEHQHPIEKEAFLAGSLFENGWSEGKKIPPQCREIIEINPIIAEAVQSAISLTNDDDRGKHEVLKKQGFTKKELEEREKNIIYADL</sequence>
<dbReference type="AlphaFoldDB" id="A0A5B8XDE0"/>
<dbReference type="OrthoDB" id="7340239at2"/>
<dbReference type="Proteomes" id="UP000321934">
    <property type="component" value="Chromosome"/>
</dbReference>
<evidence type="ECO:0000313" key="3">
    <source>
        <dbReference type="Proteomes" id="UP000321934"/>
    </source>
</evidence>
<reference evidence="2 3" key="1">
    <citation type="journal article" date="2019" name="ISME J.">
        <title>Deianiraea, an extracellular bacterium associated with the ciliate Paramecium, suggests an alternative scenario for the evolution of Rickettsiales.</title>
        <authorList>
            <person name="Castelli M."/>
            <person name="Sabaneyeva E."/>
            <person name="Lanzoni O."/>
            <person name="Lebedeva N."/>
            <person name="Floriano A.M."/>
            <person name="Gaiarsa S."/>
            <person name="Benken K."/>
            <person name="Modeo L."/>
            <person name="Bandi C."/>
            <person name="Potekhin A."/>
            <person name="Sassera D."/>
            <person name="Petroni G."/>
        </authorList>
    </citation>
    <scope>NUCLEOTIDE SEQUENCE [LARGE SCALE GENOMIC DNA]</scope>
    <source>
        <strain evidence="2">CyL4-1</strain>
    </source>
</reference>
<protein>
    <submittedName>
        <fullName evidence="2">Uncharacterized protein</fullName>
    </submittedName>
</protein>
<organism evidence="2 3">
    <name type="scientific">Candidatus Deianiraea vastatrix</name>
    <dbReference type="NCBI Taxonomy" id="2163644"/>
    <lineage>
        <taxon>Bacteria</taxon>
        <taxon>Pseudomonadati</taxon>
        <taxon>Pseudomonadota</taxon>
        <taxon>Alphaproteobacteria</taxon>
        <taxon>Rickettsiales</taxon>
        <taxon>Candidatus Deianiraeaceae</taxon>
        <taxon>Candidatus Deianiraea</taxon>
    </lineage>
</organism>
<dbReference type="RefSeq" id="WP_146820543.1">
    <property type="nucleotide sequence ID" value="NZ_CP029077.1"/>
</dbReference>